<comment type="caution">
    <text evidence="1">The sequence shown here is derived from an EMBL/GenBank/DDBJ whole genome shotgun (WGS) entry which is preliminary data.</text>
</comment>
<dbReference type="AlphaFoldDB" id="A0A8K0XSA1"/>
<dbReference type="EMBL" id="JAEVFJ010000007">
    <property type="protein sequence ID" value="KAH8103429.1"/>
    <property type="molecule type" value="Genomic_DNA"/>
</dbReference>
<sequence length="128" mass="14166">MNFSRIAVPCQWTLQSRVLILRVWVSGASRLGAECLPDSGPSTHSLNHLFCSCRLHRAVWSAVLSYKVIFFRNVATPPPLGEELGKSKDCIRGTVGAERYAWPTCGAPIVTVYVTKQTQRSQFSPSDV</sequence>
<evidence type="ECO:0000313" key="1">
    <source>
        <dbReference type="EMBL" id="KAH8103429.1"/>
    </source>
</evidence>
<keyword evidence="2" id="KW-1185">Reference proteome</keyword>
<gene>
    <name evidence="1" type="ORF">BXZ70DRAFT_729667</name>
</gene>
<organism evidence="1 2">
    <name type="scientific">Cristinia sonorae</name>
    <dbReference type="NCBI Taxonomy" id="1940300"/>
    <lineage>
        <taxon>Eukaryota</taxon>
        <taxon>Fungi</taxon>
        <taxon>Dikarya</taxon>
        <taxon>Basidiomycota</taxon>
        <taxon>Agaricomycotina</taxon>
        <taxon>Agaricomycetes</taxon>
        <taxon>Agaricomycetidae</taxon>
        <taxon>Agaricales</taxon>
        <taxon>Pleurotineae</taxon>
        <taxon>Stephanosporaceae</taxon>
        <taxon>Cristinia</taxon>
    </lineage>
</organism>
<evidence type="ECO:0000313" key="2">
    <source>
        <dbReference type="Proteomes" id="UP000813824"/>
    </source>
</evidence>
<dbReference type="Proteomes" id="UP000813824">
    <property type="component" value="Unassembled WGS sequence"/>
</dbReference>
<protein>
    <submittedName>
        <fullName evidence="1">Uncharacterized protein</fullName>
    </submittedName>
</protein>
<name>A0A8K0XSA1_9AGAR</name>
<proteinExistence type="predicted"/>
<accession>A0A8K0XSA1</accession>
<reference evidence="1" key="1">
    <citation type="journal article" date="2021" name="New Phytol.">
        <title>Evolutionary innovations through gain and loss of genes in the ectomycorrhizal Boletales.</title>
        <authorList>
            <person name="Wu G."/>
            <person name="Miyauchi S."/>
            <person name="Morin E."/>
            <person name="Kuo A."/>
            <person name="Drula E."/>
            <person name="Varga T."/>
            <person name="Kohler A."/>
            <person name="Feng B."/>
            <person name="Cao Y."/>
            <person name="Lipzen A."/>
            <person name="Daum C."/>
            <person name="Hundley H."/>
            <person name="Pangilinan J."/>
            <person name="Johnson J."/>
            <person name="Barry K."/>
            <person name="LaButti K."/>
            <person name="Ng V."/>
            <person name="Ahrendt S."/>
            <person name="Min B."/>
            <person name="Choi I.G."/>
            <person name="Park H."/>
            <person name="Plett J.M."/>
            <person name="Magnuson J."/>
            <person name="Spatafora J.W."/>
            <person name="Nagy L.G."/>
            <person name="Henrissat B."/>
            <person name="Grigoriev I.V."/>
            <person name="Yang Z.L."/>
            <person name="Xu J."/>
            <person name="Martin F.M."/>
        </authorList>
    </citation>
    <scope>NUCLEOTIDE SEQUENCE</scope>
    <source>
        <strain evidence="1">KKN 215</strain>
    </source>
</reference>